<dbReference type="InterPro" id="IPR000198">
    <property type="entry name" value="RhoGAP_dom"/>
</dbReference>
<evidence type="ECO:0000259" key="1">
    <source>
        <dbReference type="PROSITE" id="PS50191"/>
    </source>
</evidence>
<feature type="domain" description="CRAL-TRIO" evidence="1">
    <location>
        <begin position="230"/>
        <end position="385"/>
    </location>
</feature>
<dbReference type="SMART" id="SM00324">
    <property type="entry name" value="RhoGAP"/>
    <property type="match status" value="1"/>
</dbReference>
<gene>
    <name evidence="3" type="ORF">RDWZM_006649</name>
</gene>
<dbReference type="EMBL" id="JAPWDV010000002">
    <property type="protein sequence ID" value="KAJ6220837.1"/>
    <property type="molecule type" value="Genomic_DNA"/>
</dbReference>
<sequence length="627" mass="71818">MATIEATTYDQRAHFCDEAEENLHSFQGNEAGQDLDYEPGLEFDDTELAKAAIDLTNSVASNYYNMDNHCHVDHSEEQDCSLVLEDNGPLFSLDSQMSDYDQTKYGIPKSDDDDDNDNDECKECVEVQNQVIQPNQTESNAATNHQSQLVERPRDLGNLPKITPNECECTMSQPLPPRLDLASIYLHSPEELLEENFEEELREQYSSLPPLDPALDLTLSNGPLDSELENFDDIAEHGIVGVAGDDMFARKVVTIYACRLPSNKTFNYAKFLRYLLRTLDRYVENDYALVYFHQGLTSDNKPSLGWLWQAYRSFDRKYKKNLKELFIVHPTSFIRIVLQLFRPLISAKFGRKIHYIQHLEQLKVHLHLERIHIPQSVLEHDKKQSRPKLTSNWFGSSSNNQISTLTRSNSFYPNTQQFRVSLEFLLEQNGGDPIPTIVRSCVKYLEQESCLDTEGIFRRSAVVTVVKDVQRSFNQGEQVDFDRLNGVDCDGDVPVHVAAVILKSFLRELNEPLLTFDLYDDVINFQQISGGPSAQHRQEKLNTAINLVQNRLPTPNYQLFKYIVQFLAKVMDHSEFNKMNASNLAILFGPNLLWSKKAQALSSLDSITAINHFTEFVLRNHESIFIQ</sequence>
<dbReference type="CDD" id="cd00170">
    <property type="entry name" value="SEC14"/>
    <property type="match status" value="1"/>
</dbReference>
<dbReference type="InterPro" id="IPR036865">
    <property type="entry name" value="CRAL-TRIO_dom_sf"/>
</dbReference>
<dbReference type="GO" id="GO:2001136">
    <property type="term" value="P:negative regulation of endocytic recycling"/>
    <property type="evidence" value="ECO:0007669"/>
    <property type="project" value="TreeGrafter"/>
</dbReference>
<dbReference type="AlphaFoldDB" id="A0A9Q0M8A8"/>
<dbReference type="PROSITE" id="PS50238">
    <property type="entry name" value="RHOGAP"/>
    <property type="match status" value="1"/>
</dbReference>
<evidence type="ECO:0000259" key="2">
    <source>
        <dbReference type="PROSITE" id="PS50238"/>
    </source>
</evidence>
<evidence type="ECO:0008006" key="5">
    <source>
        <dbReference type="Google" id="ProtNLM"/>
    </source>
</evidence>
<dbReference type="SUPFAM" id="SSF48350">
    <property type="entry name" value="GTPase activation domain, GAP"/>
    <property type="match status" value="1"/>
</dbReference>
<dbReference type="InterPro" id="IPR008936">
    <property type="entry name" value="Rho_GTPase_activation_prot"/>
</dbReference>
<evidence type="ECO:0000313" key="3">
    <source>
        <dbReference type="EMBL" id="KAJ6220837.1"/>
    </source>
</evidence>
<dbReference type="PANTHER" id="PTHR45808:SF2">
    <property type="entry name" value="RHO GTPASE-ACTIVATING PROTEIN 68F"/>
    <property type="match status" value="1"/>
</dbReference>
<evidence type="ECO:0000313" key="4">
    <source>
        <dbReference type="Proteomes" id="UP001142055"/>
    </source>
</evidence>
<feature type="domain" description="Rho-GAP" evidence="2">
    <location>
        <begin position="420"/>
        <end position="625"/>
    </location>
</feature>
<comment type="caution">
    <text evidence="3">The sequence shown here is derived from an EMBL/GenBank/DDBJ whole genome shotgun (WGS) entry which is preliminary data.</text>
</comment>
<dbReference type="GO" id="GO:0007264">
    <property type="term" value="P:small GTPase-mediated signal transduction"/>
    <property type="evidence" value="ECO:0007669"/>
    <property type="project" value="TreeGrafter"/>
</dbReference>
<dbReference type="Gene3D" id="1.10.555.10">
    <property type="entry name" value="Rho GTPase activation protein"/>
    <property type="match status" value="1"/>
</dbReference>
<protein>
    <recommendedName>
        <fullName evidence="5">Rho GTPase-activating protein 1</fullName>
    </recommendedName>
</protein>
<dbReference type="PANTHER" id="PTHR45808">
    <property type="entry name" value="RHO GTPASE-ACTIVATING PROTEIN 68F"/>
    <property type="match status" value="1"/>
</dbReference>
<accession>A0A9Q0M8A8</accession>
<dbReference type="SUPFAM" id="SSF52087">
    <property type="entry name" value="CRAL/TRIO domain"/>
    <property type="match status" value="1"/>
</dbReference>
<dbReference type="Pfam" id="PF13716">
    <property type="entry name" value="CRAL_TRIO_2"/>
    <property type="match status" value="1"/>
</dbReference>
<dbReference type="GO" id="GO:0005096">
    <property type="term" value="F:GTPase activator activity"/>
    <property type="evidence" value="ECO:0007669"/>
    <property type="project" value="TreeGrafter"/>
</dbReference>
<name>A0A9Q0M8A8_BLOTA</name>
<dbReference type="GO" id="GO:0005737">
    <property type="term" value="C:cytoplasm"/>
    <property type="evidence" value="ECO:0007669"/>
    <property type="project" value="TreeGrafter"/>
</dbReference>
<dbReference type="Pfam" id="PF00620">
    <property type="entry name" value="RhoGAP"/>
    <property type="match status" value="1"/>
</dbReference>
<organism evidence="3 4">
    <name type="scientific">Blomia tropicalis</name>
    <name type="common">Mite</name>
    <dbReference type="NCBI Taxonomy" id="40697"/>
    <lineage>
        <taxon>Eukaryota</taxon>
        <taxon>Metazoa</taxon>
        <taxon>Ecdysozoa</taxon>
        <taxon>Arthropoda</taxon>
        <taxon>Chelicerata</taxon>
        <taxon>Arachnida</taxon>
        <taxon>Acari</taxon>
        <taxon>Acariformes</taxon>
        <taxon>Sarcoptiformes</taxon>
        <taxon>Astigmata</taxon>
        <taxon>Glycyphagoidea</taxon>
        <taxon>Echimyopodidae</taxon>
        <taxon>Blomia</taxon>
    </lineage>
</organism>
<dbReference type="Gene3D" id="3.40.525.10">
    <property type="entry name" value="CRAL-TRIO lipid binding domain"/>
    <property type="match status" value="1"/>
</dbReference>
<dbReference type="Proteomes" id="UP001142055">
    <property type="component" value="Chromosome 2"/>
</dbReference>
<dbReference type="PROSITE" id="PS50191">
    <property type="entry name" value="CRAL_TRIO"/>
    <property type="match status" value="1"/>
</dbReference>
<dbReference type="SMART" id="SM00516">
    <property type="entry name" value="SEC14"/>
    <property type="match status" value="1"/>
</dbReference>
<dbReference type="InterPro" id="IPR001251">
    <property type="entry name" value="CRAL-TRIO_dom"/>
</dbReference>
<reference evidence="3" key="1">
    <citation type="submission" date="2022-12" db="EMBL/GenBank/DDBJ databases">
        <title>Genome assemblies of Blomia tropicalis.</title>
        <authorList>
            <person name="Cui Y."/>
        </authorList>
    </citation>
    <scope>NUCLEOTIDE SEQUENCE</scope>
    <source>
        <tissue evidence="3">Adult mites</tissue>
    </source>
</reference>
<keyword evidence="4" id="KW-1185">Reference proteome</keyword>
<proteinExistence type="predicted"/>
<dbReference type="OMA" id="KELFIVH"/>